<evidence type="ECO:0000256" key="4">
    <source>
        <dbReference type="ARBA" id="ARBA00023002"/>
    </source>
</evidence>
<keyword evidence="1 7" id="KW-0963">Cytoplasm</keyword>
<evidence type="ECO:0000256" key="6">
    <source>
        <dbReference type="ARBA" id="ARBA00023096"/>
    </source>
</evidence>
<reference evidence="8 9" key="1">
    <citation type="submission" date="2016-10" db="EMBL/GenBank/DDBJ databases">
        <authorList>
            <person name="de Groot N.N."/>
        </authorList>
    </citation>
    <scope>NUCLEOTIDE SEQUENCE [LARGE SCALE GENOMIC DNA]</scope>
    <source>
        <strain evidence="8 9">DSM 16213</strain>
    </source>
</reference>
<dbReference type="NCBIfam" id="TIGR00557">
    <property type="entry name" value="pdxA"/>
    <property type="match status" value="1"/>
</dbReference>
<feature type="binding site" evidence="7">
    <location>
        <position position="291"/>
    </location>
    <ligand>
        <name>substrate</name>
    </ligand>
</feature>
<dbReference type="GO" id="GO:0042823">
    <property type="term" value="P:pyridoxal phosphate biosynthetic process"/>
    <property type="evidence" value="ECO:0007669"/>
    <property type="project" value="UniProtKB-UniRule"/>
</dbReference>
<dbReference type="GO" id="GO:0050570">
    <property type="term" value="F:4-hydroxythreonine-4-phosphate dehydrogenase activity"/>
    <property type="evidence" value="ECO:0007669"/>
    <property type="project" value="UniProtKB-UniRule"/>
</dbReference>
<comment type="miscellaneous">
    <text evidence="7">The active site is located at the dimer interface.</text>
</comment>
<dbReference type="GO" id="GO:0008270">
    <property type="term" value="F:zinc ion binding"/>
    <property type="evidence" value="ECO:0007669"/>
    <property type="project" value="UniProtKB-UniRule"/>
</dbReference>
<feature type="binding site" evidence="7">
    <location>
        <position position="135"/>
    </location>
    <ligand>
        <name>substrate</name>
    </ligand>
</feature>
<dbReference type="PANTHER" id="PTHR30004">
    <property type="entry name" value="4-HYDROXYTHREONINE-4-PHOSPHATE DEHYDROGENASE"/>
    <property type="match status" value="1"/>
</dbReference>
<comment type="subcellular location">
    <subcellularLocation>
        <location evidence="7">Cytoplasm</location>
    </subcellularLocation>
</comment>
<dbReference type="EC" id="1.1.1.262" evidence="7"/>
<evidence type="ECO:0000313" key="8">
    <source>
        <dbReference type="EMBL" id="SEN26629.1"/>
    </source>
</evidence>
<comment type="similarity">
    <text evidence="7">Belongs to the PdxA family.</text>
</comment>
<dbReference type="OrthoDB" id="9801783at2"/>
<dbReference type="EMBL" id="FOCI01000012">
    <property type="protein sequence ID" value="SEN26629.1"/>
    <property type="molecule type" value="Genomic_DNA"/>
</dbReference>
<feature type="binding site" evidence="7">
    <location>
        <position position="165"/>
    </location>
    <ligand>
        <name>a divalent metal cation</name>
        <dbReference type="ChEBI" id="CHEBI:60240"/>
        <note>ligand shared between dimeric partners</note>
    </ligand>
</feature>
<dbReference type="GO" id="GO:0008615">
    <property type="term" value="P:pyridoxine biosynthetic process"/>
    <property type="evidence" value="ECO:0007669"/>
    <property type="project" value="UniProtKB-UniRule"/>
</dbReference>
<dbReference type="GO" id="GO:0005737">
    <property type="term" value="C:cytoplasm"/>
    <property type="evidence" value="ECO:0007669"/>
    <property type="project" value="UniProtKB-SubCell"/>
</dbReference>
<organism evidence="8 9">
    <name type="scientific">Loktanella fryxellensis</name>
    <dbReference type="NCBI Taxonomy" id="245187"/>
    <lineage>
        <taxon>Bacteria</taxon>
        <taxon>Pseudomonadati</taxon>
        <taxon>Pseudomonadota</taxon>
        <taxon>Alphaproteobacteria</taxon>
        <taxon>Rhodobacterales</taxon>
        <taxon>Roseobacteraceae</taxon>
        <taxon>Loktanella</taxon>
    </lineage>
</organism>
<evidence type="ECO:0000313" key="9">
    <source>
        <dbReference type="Proteomes" id="UP000199585"/>
    </source>
</evidence>
<keyword evidence="2 7" id="KW-0479">Metal-binding</keyword>
<dbReference type="RefSeq" id="WP_089902853.1">
    <property type="nucleotide sequence ID" value="NZ_FOCI01000012.1"/>
</dbReference>
<keyword evidence="9" id="KW-1185">Reference proteome</keyword>
<dbReference type="HAMAP" id="MF_00536">
    <property type="entry name" value="PdxA"/>
    <property type="match status" value="1"/>
</dbReference>
<comment type="pathway">
    <text evidence="7">Cofactor biosynthesis; pyridoxine 5'-phosphate biosynthesis; pyridoxine 5'-phosphate from D-erythrose 4-phosphate: step 4/5.</text>
</comment>
<comment type="function">
    <text evidence="7">Catalyzes the NAD(P)-dependent oxidation of 4-(phosphooxy)-L-threonine (HTP) into 2-amino-3-oxo-4-(phosphooxy)butyric acid which spontaneously decarboxylates to form 3-amino-2-oxopropyl phosphate (AHAP).</text>
</comment>
<dbReference type="STRING" id="245187.SAMN04488003_11245"/>
<evidence type="ECO:0000256" key="5">
    <source>
        <dbReference type="ARBA" id="ARBA00023027"/>
    </source>
</evidence>
<dbReference type="Proteomes" id="UP000199585">
    <property type="component" value="Unassembled WGS sequence"/>
</dbReference>
<keyword evidence="7" id="KW-0862">Zinc</keyword>
<feature type="binding site" evidence="7">
    <location>
        <position position="136"/>
    </location>
    <ligand>
        <name>substrate</name>
    </ligand>
</feature>
<evidence type="ECO:0000256" key="2">
    <source>
        <dbReference type="ARBA" id="ARBA00022723"/>
    </source>
</evidence>
<dbReference type="GO" id="GO:0000287">
    <property type="term" value="F:magnesium ion binding"/>
    <property type="evidence" value="ECO:0007669"/>
    <property type="project" value="UniProtKB-UniRule"/>
</dbReference>
<dbReference type="GO" id="GO:0050897">
    <property type="term" value="F:cobalt ion binding"/>
    <property type="evidence" value="ECO:0007669"/>
    <property type="project" value="UniProtKB-UniRule"/>
</dbReference>
<dbReference type="SUPFAM" id="SSF53659">
    <property type="entry name" value="Isocitrate/Isopropylmalate dehydrogenase-like"/>
    <property type="match status" value="1"/>
</dbReference>
<comment type="cofactor">
    <cofactor evidence="7">
        <name>Zn(2+)</name>
        <dbReference type="ChEBI" id="CHEBI:29105"/>
    </cofactor>
    <cofactor evidence="7">
        <name>Mg(2+)</name>
        <dbReference type="ChEBI" id="CHEBI:18420"/>
    </cofactor>
    <cofactor evidence="7">
        <name>Co(2+)</name>
        <dbReference type="ChEBI" id="CHEBI:48828"/>
    </cofactor>
    <text evidence="7">Binds 1 divalent metal cation per subunit. Can use ions such as Zn(2+), Mg(2+) or Co(2+).</text>
</comment>
<protein>
    <recommendedName>
        <fullName evidence="7">4-hydroxythreonine-4-phosphate dehydrogenase</fullName>
        <ecNumber evidence="7">1.1.1.262</ecNumber>
    </recommendedName>
    <alternativeName>
        <fullName evidence="7">4-(phosphohydroxy)-L-threonine dehydrogenase</fullName>
    </alternativeName>
</protein>
<dbReference type="InterPro" id="IPR005255">
    <property type="entry name" value="PdxA_fam"/>
</dbReference>
<feature type="binding site" evidence="7">
    <location>
        <position position="210"/>
    </location>
    <ligand>
        <name>a divalent metal cation</name>
        <dbReference type="ChEBI" id="CHEBI:60240"/>
        <note>ligand shared between dimeric partners</note>
    </ligand>
</feature>
<comment type="subunit">
    <text evidence="7">Homodimer.</text>
</comment>
<keyword evidence="7" id="KW-0170">Cobalt</keyword>
<keyword evidence="7" id="KW-0460">Magnesium</keyword>
<gene>
    <name evidence="7" type="primary">pdxA</name>
    <name evidence="8" type="ORF">SAMN04488003_11245</name>
</gene>
<dbReference type="GO" id="GO:0051287">
    <property type="term" value="F:NAD binding"/>
    <property type="evidence" value="ECO:0007669"/>
    <property type="project" value="InterPro"/>
</dbReference>
<comment type="catalytic activity">
    <reaction evidence="7">
        <text>4-(phosphooxy)-L-threonine + NAD(+) = 3-amino-2-oxopropyl phosphate + CO2 + NADH</text>
        <dbReference type="Rhea" id="RHEA:32275"/>
        <dbReference type="ChEBI" id="CHEBI:16526"/>
        <dbReference type="ChEBI" id="CHEBI:57279"/>
        <dbReference type="ChEBI" id="CHEBI:57540"/>
        <dbReference type="ChEBI" id="CHEBI:57945"/>
        <dbReference type="ChEBI" id="CHEBI:58452"/>
        <dbReference type="EC" id="1.1.1.262"/>
    </reaction>
</comment>
<dbReference type="InterPro" id="IPR037510">
    <property type="entry name" value="PdxA"/>
</dbReference>
<evidence type="ECO:0000256" key="1">
    <source>
        <dbReference type="ARBA" id="ARBA00022490"/>
    </source>
</evidence>
<keyword evidence="5 7" id="KW-0520">NAD</keyword>
<keyword evidence="3 7" id="KW-0521">NADP</keyword>
<dbReference type="UniPathway" id="UPA00244">
    <property type="reaction ID" value="UER00312"/>
</dbReference>
<feature type="binding site" evidence="7">
    <location>
        <position position="282"/>
    </location>
    <ligand>
        <name>substrate</name>
    </ligand>
</feature>
<sequence length="345" mass="35493">MTRPPGRDAPIVISCGEPSGIGPEVAVAAWRALGADMALLWIGDPAHLPAGTPVRVIGDVKDAHGPCPDALPVLARDFGGATVPGRPDTRHAQGVIDAIADGVALVTSGHARAICTAPIHKAALQNGAGFAHPGHTEYLATLAGGVPVVMMLACDALRVVPATIHIPLSAVPSALTAQGLRDTLRITHAALIRDFGIAGPRIAVAGLNPHAGEDGKMGSEERDLIAPVLAALRAEGMDLTGPLPADTMFHASARARYDVAVCMYHDQALIPIKTIDFAGGVNVTLGLPFVRTSPDHGTAFDIAGRGVADATSMIAALRMAARMADARDARSIGASDARISDKMIR</sequence>
<name>A0A1H8F4J7_9RHOB</name>
<proteinExistence type="inferred from homology"/>
<evidence type="ECO:0000256" key="3">
    <source>
        <dbReference type="ARBA" id="ARBA00022857"/>
    </source>
</evidence>
<dbReference type="NCBIfam" id="NF003699">
    <property type="entry name" value="PRK05312.1"/>
    <property type="match status" value="1"/>
</dbReference>
<dbReference type="PANTHER" id="PTHR30004:SF6">
    <property type="entry name" value="D-THREONATE 4-PHOSPHATE DEHYDROGENASE"/>
    <property type="match status" value="1"/>
</dbReference>
<keyword evidence="6 7" id="KW-0664">Pyridoxine biosynthesis</keyword>
<keyword evidence="4 7" id="KW-0560">Oxidoreductase</keyword>
<feature type="binding site" evidence="7">
    <location>
        <position position="273"/>
    </location>
    <ligand>
        <name>substrate</name>
    </ligand>
</feature>
<feature type="binding site" evidence="7">
    <location>
        <position position="265"/>
    </location>
    <ligand>
        <name>a divalent metal cation</name>
        <dbReference type="ChEBI" id="CHEBI:60240"/>
        <note>ligand shared between dimeric partners</note>
    </ligand>
</feature>
<evidence type="ECO:0000256" key="7">
    <source>
        <dbReference type="HAMAP-Rule" id="MF_00536"/>
    </source>
</evidence>
<dbReference type="Gene3D" id="3.40.718.10">
    <property type="entry name" value="Isopropylmalate Dehydrogenase"/>
    <property type="match status" value="1"/>
</dbReference>
<dbReference type="AlphaFoldDB" id="A0A1H8F4J7"/>
<accession>A0A1H8F4J7</accession>
<dbReference type="Pfam" id="PF04166">
    <property type="entry name" value="PdxA"/>
    <property type="match status" value="1"/>
</dbReference>